<keyword evidence="10" id="KW-1185">Reference proteome</keyword>
<proteinExistence type="predicted"/>
<keyword evidence="5" id="KW-0677">Repeat</keyword>
<accession>A0A934IK00</accession>
<evidence type="ECO:0000256" key="7">
    <source>
        <dbReference type="ARBA" id="ARBA00023136"/>
    </source>
</evidence>
<evidence type="ECO:0000256" key="3">
    <source>
        <dbReference type="ARBA" id="ARBA00022525"/>
    </source>
</evidence>
<evidence type="ECO:0008006" key="11">
    <source>
        <dbReference type="Google" id="ProtNLM"/>
    </source>
</evidence>
<dbReference type="RefSeq" id="WP_198917522.1">
    <property type="nucleotide sequence ID" value="NZ_JAEKPD010000022.1"/>
</dbReference>
<feature type="region of interest" description="Disordered" evidence="8">
    <location>
        <begin position="416"/>
        <end position="482"/>
    </location>
</feature>
<evidence type="ECO:0000256" key="8">
    <source>
        <dbReference type="SAM" id="MobiDB-lite"/>
    </source>
</evidence>
<dbReference type="InterPro" id="IPR050557">
    <property type="entry name" value="RTX_toxin/Mannuronan_C5-epim"/>
</dbReference>
<sequence length="561" mass="58975">MVQIAGAKLSLINHGHTITGSSKDDDLQFVGGSITLDGYGGDDRITYFADATNAHDDMTILAGHKGDDILWAEISTRGQVHIFGGDGDDRLILDLTKASGPQSLLASDPVQDASIGRHGHHVFGGSGADTFEFRDLDEAENKVIGRIDDFDASRDTISIDGQVVDLTDPPANVRIVGYQGQQWILIDDKILYALEGARLETEEEEEVHFIHWPEEWKNGVPASADEIWIDQVNFVPFAIYSDRIDTMNHVTCTGLDIRGSAEADYFYSNKSGGSSEVINGYAGDDVIHASTGHDTVFGGKGNDAIAGGLDDDRLFGNDGDDSLWGGSENDLLNGGEGSDSRWGGTGNDLLLGGNGNDVLMGGSGRETIWAGSGSDTLRGGVGNDRIGGGTENDLLLGGNGTDVLLGGSGRDRLWAGSGSDTLRGGGGDDRLGGGGGNDVLHGGTGQDRLWAGSGSETLPGGSGDDRLGGGGGNDLIDGDSGSDTLIGGSGQDVFVFKIFGATDRDVVKDFDDDRDMLVFYGDTPDVQSTDGGALFKMDNGYELFVEDLSISDIDNWNFTVL</sequence>
<dbReference type="PROSITE" id="PS00330">
    <property type="entry name" value="HEMOLYSIN_CALCIUM"/>
    <property type="match status" value="1"/>
</dbReference>
<dbReference type="PANTHER" id="PTHR38340">
    <property type="entry name" value="S-LAYER PROTEIN"/>
    <property type="match status" value="1"/>
</dbReference>
<dbReference type="PANTHER" id="PTHR38340:SF1">
    <property type="entry name" value="S-LAYER PROTEIN"/>
    <property type="match status" value="1"/>
</dbReference>
<organism evidence="9 10">
    <name type="scientific">Palleronia pontilimi</name>
    <dbReference type="NCBI Taxonomy" id="1964209"/>
    <lineage>
        <taxon>Bacteria</taxon>
        <taxon>Pseudomonadati</taxon>
        <taxon>Pseudomonadota</taxon>
        <taxon>Alphaproteobacteria</taxon>
        <taxon>Rhodobacterales</taxon>
        <taxon>Roseobacteraceae</taxon>
        <taxon>Palleronia</taxon>
    </lineage>
</organism>
<dbReference type="Proteomes" id="UP000642488">
    <property type="component" value="Unassembled WGS sequence"/>
</dbReference>
<keyword evidence="7" id="KW-0472">Membrane</keyword>
<evidence type="ECO:0000256" key="5">
    <source>
        <dbReference type="ARBA" id="ARBA00022737"/>
    </source>
</evidence>
<evidence type="ECO:0000313" key="10">
    <source>
        <dbReference type="Proteomes" id="UP000642488"/>
    </source>
</evidence>
<evidence type="ECO:0000313" key="9">
    <source>
        <dbReference type="EMBL" id="MBJ3764351.1"/>
    </source>
</evidence>
<dbReference type="PRINTS" id="PR00313">
    <property type="entry name" value="CABNDNGRPT"/>
</dbReference>
<gene>
    <name evidence="9" type="ORF">ILP92_16540</name>
</gene>
<name>A0A934IK00_9RHOB</name>
<keyword evidence="3" id="KW-0964">Secreted</keyword>
<dbReference type="PRINTS" id="PR01488">
    <property type="entry name" value="RTXTOXINA"/>
</dbReference>
<feature type="compositionally biased region" description="Gly residues" evidence="8">
    <location>
        <begin position="432"/>
        <end position="445"/>
    </location>
</feature>
<reference evidence="9" key="1">
    <citation type="submission" date="2020-12" db="EMBL/GenBank/DDBJ databases">
        <title>Bacterial taxonomy.</title>
        <authorList>
            <person name="Pan X."/>
        </authorList>
    </citation>
    <scope>NUCLEOTIDE SEQUENCE</scope>
    <source>
        <strain evidence="9">KCTC 52957</strain>
    </source>
</reference>
<keyword evidence="6" id="KW-0843">Virulence</keyword>
<dbReference type="GO" id="GO:0090729">
    <property type="term" value="F:toxin activity"/>
    <property type="evidence" value="ECO:0007669"/>
    <property type="project" value="UniProtKB-KW"/>
</dbReference>
<dbReference type="Gene3D" id="2.150.10.10">
    <property type="entry name" value="Serralysin-like metalloprotease, C-terminal"/>
    <property type="match status" value="4"/>
</dbReference>
<evidence type="ECO:0000256" key="6">
    <source>
        <dbReference type="ARBA" id="ARBA00023026"/>
    </source>
</evidence>
<dbReference type="InterPro" id="IPR003995">
    <property type="entry name" value="RTX_toxin_determinant-A"/>
</dbReference>
<evidence type="ECO:0000256" key="1">
    <source>
        <dbReference type="ARBA" id="ARBA00004370"/>
    </source>
</evidence>
<comment type="subcellular location">
    <subcellularLocation>
        <location evidence="1">Membrane</location>
    </subcellularLocation>
    <subcellularLocation>
        <location evidence="2">Secreted</location>
    </subcellularLocation>
</comment>
<protein>
    <recommendedName>
        <fullName evidence="11">Hemolysin-type calcium-binding repeat-containing protein</fullName>
    </recommendedName>
</protein>
<dbReference type="AlphaFoldDB" id="A0A934IK00"/>
<dbReference type="InterPro" id="IPR001343">
    <property type="entry name" value="Hemolysn_Ca-bd"/>
</dbReference>
<dbReference type="Pfam" id="PF00353">
    <property type="entry name" value="HemolysinCabind"/>
    <property type="match status" value="6"/>
</dbReference>
<dbReference type="EMBL" id="JAEKPD010000022">
    <property type="protein sequence ID" value="MBJ3764351.1"/>
    <property type="molecule type" value="Genomic_DNA"/>
</dbReference>
<dbReference type="GO" id="GO:0005576">
    <property type="term" value="C:extracellular region"/>
    <property type="evidence" value="ECO:0007669"/>
    <property type="project" value="UniProtKB-SubCell"/>
</dbReference>
<dbReference type="SUPFAM" id="SSF51120">
    <property type="entry name" value="beta-Roll"/>
    <property type="match status" value="3"/>
</dbReference>
<dbReference type="InterPro" id="IPR018511">
    <property type="entry name" value="Hemolysin-typ_Ca-bd_CS"/>
</dbReference>
<dbReference type="GO" id="GO:0016020">
    <property type="term" value="C:membrane"/>
    <property type="evidence" value="ECO:0007669"/>
    <property type="project" value="UniProtKB-SubCell"/>
</dbReference>
<dbReference type="GO" id="GO:0005509">
    <property type="term" value="F:calcium ion binding"/>
    <property type="evidence" value="ECO:0007669"/>
    <property type="project" value="InterPro"/>
</dbReference>
<dbReference type="InterPro" id="IPR011049">
    <property type="entry name" value="Serralysin-like_metalloprot_C"/>
</dbReference>
<comment type="caution">
    <text evidence="9">The sequence shown here is derived from an EMBL/GenBank/DDBJ whole genome shotgun (WGS) entry which is preliminary data.</text>
</comment>
<evidence type="ECO:0000256" key="4">
    <source>
        <dbReference type="ARBA" id="ARBA00022656"/>
    </source>
</evidence>
<keyword evidence="4" id="KW-0800">Toxin</keyword>
<evidence type="ECO:0000256" key="2">
    <source>
        <dbReference type="ARBA" id="ARBA00004613"/>
    </source>
</evidence>